<evidence type="ECO:0000313" key="3">
    <source>
        <dbReference type="EMBL" id="KPU60891.1"/>
    </source>
</evidence>
<dbReference type="RefSeq" id="WP_057396689.1">
    <property type="nucleotide sequence ID" value="NZ_LJXB01000063.1"/>
</dbReference>
<dbReference type="AlphaFoldDB" id="A0A0P8X4L3"/>
<dbReference type="GO" id="GO:0016787">
    <property type="term" value="F:hydrolase activity"/>
    <property type="evidence" value="ECO:0007669"/>
    <property type="project" value="UniProtKB-KW"/>
</dbReference>
<reference evidence="3 4" key="1">
    <citation type="submission" date="2015-09" db="EMBL/GenBank/DDBJ databases">
        <authorList>
            <person name="Jackson K.R."/>
            <person name="Lunt B.L."/>
            <person name="Fisher J.N.B."/>
            <person name="Gardner A.V."/>
            <person name="Bailey M.E."/>
            <person name="Deus L.M."/>
            <person name="Earl A.S."/>
            <person name="Gibby P.D."/>
            <person name="Hartmann K.A."/>
            <person name="Liu J.E."/>
            <person name="Manci A.M."/>
            <person name="Nielsen D.A."/>
            <person name="Solomon M.B."/>
            <person name="Breakwell D.P."/>
            <person name="Burnett S.H."/>
            <person name="Grose J.H."/>
        </authorList>
    </citation>
    <scope>NUCLEOTIDE SEQUENCE [LARGE SCALE GENOMIC DNA]</scope>
    <source>
        <strain evidence="3 4">S613</strain>
    </source>
</reference>
<dbReference type="OrthoDB" id="9798884at2"/>
<organism evidence="3 4">
    <name type="scientific">Pseudomonas fluorescens</name>
    <dbReference type="NCBI Taxonomy" id="294"/>
    <lineage>
        <taxon>Bacteria</taxon>
        <taxon>Pseudomonadati</taxon>
        <taxon>Pseudomonadota</taxon>
        <taxon>Gammaproteobacteria</taxon>
        <taxon>Pseudomonadales</taxon>
        <taxon>Pseudomonadaceae</taxon>
        <taxon>Pseudomonas</taxon>
    </lineage>
</organism>
<dbReference type="Pfam" id="PF00561">
    <property type="entry name" value="Abhydrolase_1"/>
    <property type="match status" value="1"/>
</dbReference>
<comment type="caution">
    <text evidence="3">The sequence shown here is derived from an EMBL/GenBank/DDBJ whole genome shotgun (WGS) entry which is preliminary data.</text>
</comment>
<feature type="domain" description="AB hydrolase-1" evidence="2">
    <location>
        <begin position="90"/>
        <end position="189"/>
    </location>
</feature>
<keyword evidence="1" id="KW-1133">Transmembrane helix</keyword>
<feature type="transmembrane region" description="Helical" evidence="1">
    <location>
        <begin position="12"/>
        <end position="34"/>
    </location>
</feature>
<dbReference type="PATRIC" id="fig|294.162.peg.1361"/>
<sequence length="262" mass="28934">MPPTYVSRMSRTLVLLVVIIAASYLALCVALFVFQRALIYYPQPRAVGTAATLLTLPVADARVLVTIRPHEGPDALIYFGGNAEDVSRNLPEFTQAFPDHALYLLHYRSYGGSTGSPSEEAIARDALTLFDQVHATHPHVAVVGRSLGSGVAVRLASQRPVARLVLITPYDSLEELASRQFRWFPVRWLLKDKYQSWQYAARITVPTVVIAAEHDEVIPRSSTERLLSRFTPGVASLQVIAGTGHNSISNSPDYLKRLREGL</sequence>
<dbReference type="InterPro" id="IPR029058">
    <property type="entry name" value="AB_hydrolase_fold"/>
</dbReference>
<evidence type="ECO:0000259" key="2">
    <source>
        <dbReference type="Pfam" id="PF00561"/>
    </source>
</evidence>
<proteinExistence type="predicted"/>
<dbReference type="Gene3D" id="3.40.50.1820">
    <property type="entry name" value="alpha/beta hydrolase"/>
    <property type="match status" value="1"/>
</dbReference>
<dbReference type="SUPFAM" id="SSF53474">
    <property type="entry name" value="alpha/beta-Hydrolases"/>
    <property type="match status" value="1"/>
</dbReference>
<keyword evidence="1" id="KW-0472">Membrane</keyword>
<dbReference type="PANTHER" id="PTHR12277">
    <property type="entry name" value="ALPHA/BETA HYDROLASE DOMAIN-CONTAINING PROTEIN"/>
    <property type="match status" value="1"/>
</dbReference>
<keyword evidence="3" id="KW-0378">Hydrolase</keyword>
<evidence type="ECO:0000313" key="4">
    <source>
        <dbReference type="Proteomes" id="UP000050349"/>
    </source>
</evidence>
<protein>
    <submittedName>
        <fullName evidence="3">Alpha/beta hydrolase family protein</fullName>
    </submittedName>
</protein>
<dbReference type="EMBL" id="LJXB01000063">
    <property type="protein sequence ID" value="KPU60891.1"/>
    <property type="molecule type" value="Genomic_DNA"/>
</dbReference>
<accession>A0A0P8X4L3</accession>
<name>A0A0P8X4L3_PSEFL</name>
<dbReference type="Proteomes" id="UP000050349">
    <property type="component" value="Unassembled WGS sequence"/>
</dbReference>
<keyword evidence="1" id="KW-0812">Transmembrane</keyword>
<gene>
    <name evidence="3" type="ORF">AN403_4913</name>
</gene>
<evidence type="ECO:0000256" key="1">
    <source>
        <dbReference type="SAM" id="Phobius"/>
    </source>
</evidence>
<dbReference type="InterPro" id="IPR000073">
    <property type="entry name" value="AB_hydrolase_1"/>
</dbReference>